<reference evidence="1" key="1">
    <citation type="submission" date="2023-06" db="EMBL/GenBank/DDBJ databases">
        <title>Genome-scale phylogeny and comparative genomics of the fungal order Sordariales.</title>
        <authorList>
            <consortium name="Lawrence Berkeley National Laboratory"/>
            <person name="Hensen N."/>
            <person name="Bonometti L."/>
            <person name="Westerberg I."/>
            <person name="Brannstrom I.O."/>
            <person name="Guillou S."/>
            <person name="Cros-Aarteil S."/>
            <person name="Calhoun S."/>
            <person name="Haridas S."/>
            <person name="Kuo A."/>
            <person name="Mondo S."/>
            <person name="Pangilinan J."/>
            <person name="Riley R."/>
            <person name="LaButti K."/>
            <person name="Andreopoulos B."/>
            <person name="Lipzen A."/>
            <person name="Chen C."/>
            <person name="Yanf M."/>
            <person name="Daum C."/>
            <person name="Ng V."/>
            <person name="Clum A."/>
            <person name="Steindorff A."/>
            <person name="Ohm R."/>
            <person name="Martin F."/>
            <person name="Silar P."/>
            <person name="Natvig D."/>
            <person name="Lalanne C."/>
            <person name="Gautier V."/>
            <person name="Ament-velasquez S.L."/>
            <person name="Kruys A."/>
            <person name="Hutchinson M.I."/>
            <person name="Powell A.J."/>
            <person name="Barry K."/>
            <person name="Miller A.N."/>
            <person name="Grigoriev I.V."/>
            <person name="Debuchy R."/>
            <person name="Gladieux P."/>
            <person name="Thoren M.H."/>
            <person name="Johannesson H."/>
        </authorList>
    </citation>
    <scope>NUCLEOTIDE SEQUENCE</scope>
    <source>
        <strain evidence="1">SMH2392-1A</strain>
    </source>
</reference>
<dbReference type="Proteomes" id="UP001172101">
    <property type="component" value="Unassembled WGS sequence"/>
</dbReference>
<name>A0AA40B6M1_9PEZI</name>
<dbReference type="AlphaFoldDB" id="A0AA40B6M1"/>
<evidence type="ECO:0000313" key="1">
    <source>
        <dbReference type="EMBL" id="KAK0728655.1"/>
    </source>
</evidence>
<evidence type="ECO:0000313" key="2">
    <source>
        <dbReference type="Proteomes" id="UP001172101"/>
    </source>
</evidence>
<dbReference type="RefSeq" id="XP_060301510.1">
    <property type="nucleotide sequence ID" value="XM_060433616.1"/>
</dbReference>
<protein>
    <submittedName>
        <fullName evidence="1">Uncharacterized protein</fullName>
    </submittedName>
</protein>
<keyword evidence="2" id="KW-1185">Reference proteome</keyword>
<dbReference type="EMBL" id="JAUIRO010000002">
    <property type="protein sequence ID" value="KAK0728655.1"/>
    <property type="molecule type" value="Genomic_DNA"/>
</dbReference>
<sequence length="164" mass="18846">MIATIQTMSRFRRSRCSRLGFGEAKKWRLFFSFFPISCHVSALPLTQPQATHMHNKSHFHQITRSTRSPPGSRVQSVLCEVKGDFSHYLTNTLLIPPLFFPMRRAPQTVGPGTGGSPTLKLKDFTNCTRSKRRRNKRQVKLTCHFHFQGHAKGGFHHFRPKRAS</sequence>
<gene>
    <name evidence="1" type="ORF">B0T26DRAFT_180588</name>
</gene>
<organism evidence="1 2">
    <name type="scientific">Lasiosphaeria miniovina</name>
    <dbReference type="NCBI Taxonomy" id="1954250"/>
    <lineage>
        <taxon>Eukaryota</taxon>
        <taxon>Fungi</taxon>
        <taxon>Dikarya</taxon>
        <taxon>Ascomycota</taxon>
        <taxon>Pezizomycotina</taxon>
        <taxon>Sordariomycetes</taxon>
        <taxon>Sordariomycetidae</taxon>
        <taxon>Sordariales</taxon>
        <taxon>Lasiosphaeriaceae</taxon>
        <taxon>Lasiosphaeria</taxon>
    </lineage>
</organism>
<proteinExistence type="predicted"/>
<comment type="caution">
    <text evidence="1">The sequence shown here is derived from an EMBL/GenBank/DDBJ whole genome shotgun (WGS) entry which is preliminary data.</text>
</comment>
<dbReference type="GeneID" id="85316886"/>
<accession>A0AA40B6M1</accession>